<accession>A0A4R1B312</accession>
<name>A0A4R1B312_9BACT</name>
<evidence type="ECO:0000256" key="1">
    <source>
        <dbReference type="ARBA" id="ARBA00023122"/>
    </source>
</evidence>
<dbReference type="InterPro" id="IPR046342">
    <property type="entry name" value="CBS_dom_sf"/>
</dbReference>
<evidence type="ECO:0000256" key="2">
    <source>
        <dbReference type="PROSITE-ProRule" id="PRU00703"/>
    </source>
</evidence>
<dbReference type="OrthoDB" id="9802114at2"/>
<dbReference type="InterPro" id="IPR000644">
    <property type="entry name" value="CBS_dom"/>
</dbReference>
<proteinExistence type="predicted"/>
<evidence type="ECO:0000259" key="3">
    <source>
        <dbReference type="PROSITE" id="PS51371"/>
    </source>
</evidence>
<dbReference type="Proteomes" id="UP000295334">
    <property type="component" value="Unassembled WGS sequence"/>
</dbReference>
<evidence type="ECO:0000313" key="5">
    <source>
        <dbReference type="Proteomes" id="UP000295334"/>
    </source>
</evidence>
<dbReference type="Gene3D" id="3.10.580.10">
    <property type="entry name" value="CBS-domain"/>
    <property type="match status" value="1"/>
</dbReference>
<dbReference type="EMBL" id="SJZI01000050">
    <property type="protein sequence ID" value="TCJ12462.1"/>
    <property type="molecule type" value="Genomic_DNA"/>
</dbReference>
<dbReference type="PROSITE" id="PS51371">
    <property type="entry name" value="CBS"/>
    <property type="match status" value="1"/>
</dbReference>
<sequence>MRTVAQLLATKAPHFNVIEPGALVINALNLMNSLNLSYIVVKEGDVYRGIFSERDYARNVILKGNSSNSTRVSEVMTVDLPMVDTGDTVERCMQLMIAHKTRYLLAYNDAEQFAGVVTIHDLLREVINNRELVFDKSITTALLNQDEEGIL</sequence>
<dbReference type="Pfam" id="PF00571">
    <property type="entry name" value="CBS"/>
    <property type="match status" value="2"/>
</dbReference>
<keyword evidence="5" id="KW-1185">Reference proteome</keyword>
<evidence type="ECO:0000313" key="4">
    <source>
        <dbReference type="EMBL" id="TCJ12462.1"/>
    </source>
</evidence>
<dbReference type="PANTHER" id="PTHR43080">
    <property type="entry name" value="CBS DOMAIN-CONTAINING PROTEIN CBSX3, MITOCHONDRIAL"/>
    <property type="match status" value="1"/>
</dbReference>
<dbReference type="AlphaFoldDB" id="A0A4R1B312"/>
<organism evidence="4 5">
    <name type="scientific">Flaviaesturariibacter flavus</name>
    <dbReference type="NCBI Taxonomy" id="2502780"/>
    <lineage>
        <taxon>Bacteria</taxon>
        <taxon>Pseudomonadati</taxon>
        <taxon>Bacteroidota</taxon>
        <taxon>Chitinophagia</taxon>
        <taxon>Chitinophagales</taxon>
        <taxon>Chitinophagaceae</taxon>
        <taxon>Flaviaestuariibacter</taxon>
    </lineage>
</organism>
<keyword evidence="1 2" id="KW-0129">CBS domain</keyword>
<dbReference type="RefSeq" id="WP_131450221.1">
    <property type="nucleotide sequence ID" value="NZ_SJZI01000050.1"/>
</dbReference>
<reference evidence="4 5" key="1">
    <citation type="submission" date="2019-03" db="EMBL/GenBank/DDBJ databases">
        <authorList>
            <person name="Kim M.K.M."/>
        </authorList>
    </citation>
    <scope>NUCLEOTIDE SEQUENCE [LARGE SCALE GENOMIC DNA]</scope>
    <source>
        <strain evidence="4 5">17J68-12</strain>
    </source>
</reference>
<dbReference type="InterPro" id="IPR051257">
    <property type="entry name" value="Diverse_CBS-Domain"/>
</dbReference>
<dbReference type="SMART" id="SM00116">
    <property type="entry name" value="CBS"/>
    <property type="match status" value="2"/>
</dbReference>
<dbReference type="PANTHER" id="PTHR43080:SF2">
    <property type="entry name" value="CBS DOMAIN-CONTAINING PROTEIN"/>
    <property type="match status" value="1"/>
</dbReference>
<comment type="caution">
    <text evidence="4">The sequence shown here is derived from an EMBL/GenBank/DDBJ whole genome shotgun (WGS) entry which is preliminary data.</text>
</comment>
<dbReference type="SUPFAM" id="SSF54631">
    <property type="entry name" value="CBS-domain pair"/>
    <property type="match status" value="1"/>
</dbReference>
<gene>
    <name evidence="4" type="ORF">EPD60_14395</name>
</gene>
<feature type="domain" description="CBS" evidence="3">
    <location>
        <begin position="76"/>
        <end position="132"/>
    </location>
</feature>
<protein>
    <submittedName>
        <fullName evidence="4">CBS domain-containing protein</fullName>
    </submittedName>
</protein>